<feature type="compositionally biased region" description="Low complexity" evidence="3">
    <location>
        <begin position="531"/>
        <end position="550"/>
    </location>
</feature>
<dbReference type="GO" id="GO:0005737">
    <property type="term" value="C:cytoplasm"/>
    <property type="evidence" value="ECO:0007669"/>
    <property type="project" value="TreeGrafter"/>
</dbReference>
<keyword evidence="5" id="KW-1185">Reference proteome</keyword>
<organism evidence="4 5">
    <name type="scientific">Lymnaea stagnalis</name>
    <name type="common">Great pond snail</name>
    <name type="synonym">Helix stagnalis</name>
    <dbReference type="NCBI Taxonomy" id="6523"/>
    <lineage>
        <taxon>Eukaryota</taxon>
        <taxon>Metazoa</taxon>
        <taxon>Spiralia</taxon>
        <taxon>Lophotrochozoa</taxon>
        <taxon>Mollusca</taxon>
        <taxon>Gastropoda</taxon>
        <taxon>Heterobranchia</taxon>
        <taxon>Euthyneura</taxon>
        <taxon>Panpulmonata</taxon>
        <taxon>Hygrophila</taxon>
        <taxon>Lymnaeoidea</taxon>
        <taxon>Lymnaeidae</taxon>
        <taxon>Lymnaea</taxon>
    </lineage>
</organism>
<feature type="compositionally biased region" description="Polar residues" evidence="3">
    <location>
        <begin position="332"/>
        <end position="344"/>
    </location>
</feature>
<keyword evidence="1" id="KW-0853">WD repeat</keyword>
<dbReference type="AlphaFoldDB" id="A0AAV2IBW5"/>
<feature type="region of interest" description="Disordered" evidence="3">
    <location>
        <begin position="1004"/>
        <end position="1090"/>
    </location>
</feature>
<evidence type="ECO:0000313" key="4">
    <source>
        <dbReference type="EMBL" id="CAL1542970.1"/>
    </source>
</evidence>
<feature type="compositionally biased region" description="Basic and acidic residues" evidence="3">
    <location>
        <begin position="319"/>
        <end position="331"/>
    </location>
</feature>
<feature type="compositionally biased region" description="Polar residues" evidence="3">
    <location>
        <begin position="363"/>
        <end position="386"/>
    </location>
</feature>
<dbReference type="InterPro" id="IPR036322">
    <property type="entry name" value="WD40_repeat_dom_sf"/>
</dbReference>
<keyword evidence="2" id="KW-0677">Repeat</keyword>
<dbReference type="PANTHER" id="PTHR15574:SF39">
    <property type="entry name" value="DDB1- AND CUL4-ASSOCIATED FACTOR 6"/>
    <property type="match status" value="1"/>
</dbReference>
<dbReference type="SUPFAM" id="SSF50978">
    <property type="entry name" value="WD40 repeat-like"/>
    <property type="match status" value="1"/>
</dbReference>
<feature type="compositionally biased region" description="Acidic residues" evidence="3">
    <location>
        <begin position="1068"/>
        <end position="1081"/>
    </location>
</feature>
<reference evidence="4 5" key="1">
    <citation type="submission" date="2024-04" db="EMBL/GenBank/DDBJ databases">
        <authorList>
            <consortium name="Genoscope - CEA"/>
            <person name="William W."/>
        </authorList>
    </citation>
    <scope>NUCLEOTIDE SEQUENCE [LARGE SCALE GENOMIC DNA]</scope>
</reference>
<proteinExistence type="predicted"/>
<feature type="compositionally biased region" description="Polar residues" evidence="3">
    <location>
        <begin position="764"/>
        <end position="793"/>
    </location>
</feature>
<feature type="region of interest" description="Disordered" evidence="3">
    <location>
        <begin position="275"/>
        <end position="294"/>
    </location>
</feature>
<gene>
    <name evidence="4" type="ORF">GSLYS_00016504001</name>
</gene>
<dbReference type="InterPro" id="IPR001680">
    <property type="entry name" value="WD40_rpt"/>
</dbReference>
<feature type="compositionally biased region" description="Polar residues" evidence="3">
    <location>
        <begin position="215"/>
        <end position="226"/>
    </location>
</feature>
<feature type="compositionally biased region" description="Low complexity" evidence="3">
    <location>
        <begin position="587"/>
        <end position="596"/>
    </location>
</feature>
<dbReference type="InterPro" id="IPR045151">
    <property type="entry name" value="DCAF8"/>
</dbReference>
<dbReference type="EMBL" id="CAXITT010000517">
    <property type="protein sequence ID" value="CAL1542970.1"/>
    <property type="molecule type" value="Genomic_DNA"/>
</dbReference>
<protein>
    <submittedName>
        <fullName evidence="4">Uncharacterized protein</fullName>
    </submittedName>
</protein>
<dbReference type="InterPro" id="IPR015943">
    <property type="entry name" value="WD40/YVTN_repeat-like_dom_sf"/>
</dbReference>
<feature type="region of interest" description="Disordered" evidence="3">
    <location>
        <begin position="312"/>
        <end position="388"/>
    </location>
</feature>
<dbReference type="SMART" id="SM00320">
    <property type="entry name" value="WD40"/>
    <property type="match status" value="4"/>
</dbReference>
<dbReference type="GO" id="GO:0080008">
    <property type="term" value="C:Cul4-RING E3 ubiquitin ligase complex"/>
    <property type="evidence" value="ECO:0007669"/>
    <property type="project" value="TreeGrafter"/>
</dbReference>
<feature type="region of interest" description="Disordered" evidence="3">
    <location>
        <begin position="189"/>
        <end position="259"/>
    </location>
</feature>
<feature type="compositionally biased region" description="Acidic residues" evidence="3">
    <location>
        <begin position="283"/>
        <end position="294"/>
    </location>
</feature>
<name>A0AAV2IBW5_LYMST</name>
<feature type="region of interest" description="Disordered" evidence="3">
    <location>
        <begin position="759"/>
        <end position="803"/>
    </location>
</feature>
<sequence>MTLQVVSCSGSGEIFYTDVDREDTYGSNRFDCHFGTTYKLLVVPNEAATFLSCGDDGTVRFFDLRTKTSCSKFNCEEDVVIHLSNAVTAMAVDPIIPFHLAVASSDGIVRLYDRRMLKTRETGGSSDSLIGKFPPPMTNSEKRHYRITSLNYRQGSHDVLVNYSSENIYLFNTYEINKQQCYTAGVGFSASSSQPVAGPSQDIADGVGPEKASVAQASTDNGSDNESAFKPIKRLRLRGDWSDTGPDARPESEEPALTNTIMQRMSDLLTRMLNSRSDRTESQEDAQGEDPEAATDVSLVEDDLEVPDFAVAQETTVISDKDKPVNERHENTPSAQFSISSEGVVSSECLYPERESFDVNNPDRPTTSQYDASKTQQNTMSDSNSLHDVPEKNLDNCLTSGLDSTGCQVAIEINSWEDPKCVAEKSCTDQETKRKSSKKVEVADEKVVSERDMITHRGSADTGKNDAHMEGASTSLCAFSGPVKTFVNIDSSSESNDSISDQMSVNLYIAQAQNWSPQSFAEDFHFSTETTSSSSSVVIHPTRSSTISRNSPPPQPFNSPSTPRPNNPLMSQSSATRKHLTPCTPAPSSSSVTLTPGSSLSLLDSANPIAPPVESLLQYQVSSASELVLGQLDLVHDSKKIQKEYPSWTVQPVFTWTTDQMSPLTKSSESSTVSSPSYSDSPFAIAEGAISGFEGNETLNDVLSLSSTPVSNIHSISELTPSSINTADFNSKSSTYHTTALLEQVGALSQSAFLSNRKTHRSVSKSTPHNVHLSNDSWGQTAASCSTDTNNGENCPKASPVPHNSQKIETVEMEADDEDPGICSVCGVKLKRVGEELNRSSLKLSLCKQCHGRTIENLPKFSSKDHQHLPSMTSENILNQDGSQTAILLKTEPENATLEFGKSDMDKPESPSATGIVIKEIQGKGKSNLKAKKSGAKADKFAPYNSGKMMISTEGTETSAPSFPLLETSFEVPSTSSIPSIATVYTRGHSSETFPSQYVIQDSTGTAISRQPERVIHDSPADEEDQERPPKALYRLPGLKSSSQGFEQRRRVGYSLPPTGNFQLHSDDDMDEDDDQDEGDDESHMHTRRKLKLEKERLSVAAQKIQSVYRKKREAREMAKMVEVPQPRMIMKYSGHRNCRTMIKEANFYGEHYVISGSDCGRLLAWERETGRMVMYMDADKHVVNCVQPNLFVPVIASSGIDYDIKIWS</sequence>
<dbReference type="PANTHER" id="PTHR15574">
    <property type="entry name" value="WD REPEAT DOMAIN-CONTAINING FAMILY"/>
    <property type="match status" value="1"/>
</dbReference>
<evidence type="ECO:0000256" key="2">
    <source>
        <dbReference type="ARBA" id="ARBA00022737"/>
    </source>
</evidence>
<dbReference type="Gene3D" id="2.130.10.10">
    <property type="entry name" value="YVTN repeat-like/Quinoprotein amine dehydrogenase"/>
    <property type="match status" value="2"/>
</dbReference>
<accession>A0AAV2IBW5</accession>
<feature type="region of interest" description="Disordered" evidence="3">
    <location>
        <begin position="531"/>
        <end position="596"/>
    </location>
</feature>
<feature type="compositionally biased region" description="Basic and acidic residues" evidence="3">
    <location>
        <begin position="237"/>
        <end position="252"/>
    </location>
</feature>
<feature type="non-terminal residue" evidence="4">
    <location>
        <position position="1209"/>
    </location>
</feature>
<evidence type="ECO:0000313" key="5">
    <source>
        <dbReference type="Proteomes" id="UP001497497"/>
    </source>
</evidence>
<feature type="compositionally biased region" description="Pro residues" evidence="3">
    <location>
        <begin position="551"/>
        <end position="566"/>
    </location>
</feature>
<comment type="caution">
    <text evidence="4">The sequence shown here is derived from an EMBL/GenBank/DDBJ whole genome shotgun (WGS) entry which is preliminary data.</text>
</comment>
<evidence type="ECO:0000256" key="1">
    <source>
        <dbReference type="ARBA" id="ARBA00022574"/>
    </source>
</evidence>
<evidence type="ECO:0000256" key="3">
    <source>
        <dbReference type="SAM" id="MobiDB-lite"/>
    </source>
</evidence>
<dbReference type="GO" id="GO:0045944">
    <property type="term" value="P:positive regulation of transcription by RNA polymerase II"/>
    <property type="evidence" value="ECO:0007669"/>
    <property type="project" value="TreeGrafter"/>
</dbReference>
<feature type="compositionally biased region" description="Basic and acidic residues" evidence="3">
    <location>
        <begin position="1011"/>
        <end position="1020"/>
    </location>
</feature>
<dbReference type="Proteomes" id="UP001497497">
    <property type="component" value="Unassembled WGS sequence"/>
</dbReference>